<name>A0ABD1G0G6_SALDI</name>
<evidence type="ECO:0000313" key="3">
    <source>
        <dbReference type="Proteomes" id="UP001567538"/>
    </source>
</evidence>
<protein>
    <submittedName>
        <fullName evidence="2">Uncharacterized protein</fullName>
    </submittedName>
</protein>
<feature type="region of interest" description="Disordered" evidence="1">
    <location>
        <begin position="73"/>
        <end position="92"/>
    </location>
</feature>
<sequence>MRGTEGRIPATVKMPGKDNVSMITLRPSGRKSTDELTKKIGQAGDDLQRKDLRASLPKGTDPFFLELEMANEEKKARKRNRCCSPKAPARGS</sequence>
<proteinExistence type="predicted"/>
<dbReference type="Proteomes" id="UP001567538">
    <property type="component" value="Unassembled WGS sequence"/>
</dbReference>
<accession>A0ABD1G0G6</accession>
<dbReference type="EMBL" id="JBEAFC010000011">
    <property type="protein sequence ID" value="KAL1536478.1"/>
    <property type="molecule type" value="Genomic_DNA"/>
</dbReference>
<keyword evidence="3" id="KW-1185">Reference proteome</keyword>
<feature type="region of interest" description="Disordered" evidence="1">
    <location>
        <begin position="1"/>
        <end position="34"/>
    </location>
</feature>
<evidence type="ECO:0000313" key="2">
    <source>
        <dbReference type="EMBL" id="KAL1536478.1"/>
    </source>
</evidence>
<organism evidence="2 3">
    <name type="scientific">Salvia divinorum</name>
    <name type="common">Maria pastora</name>
    <name type="synonym">Diviner's sage</name>
    <dbReference type="NCBI Taxonomy" id="28513"/>
    <lineage>
        <taxon>Eukaryota</taxon>
        <taxon>Viridiplantae</taxon>
        <taxon>Streptophyta</taxon>
        <taxon>Embryophyta</taxon>
        <taxon>Tracheophyta</taxon>
        <taxon>Spermatophyta</taxon>
        <taxon>Magnoliopsida</taxon>
        <taxon>eudicotyledons</taxon>
        <taxon>Gunneridae</taxon>
        <taxon>Pentapetalae</taxon>
        <taxon>asterids</taxon>
        <taxon>lamiids</taxon>
        <taxon>Lamiales</taxon>
        <taxon>Lamiaceae</taxon>
        <taxon>Nepetoideae</taxon>
        <taxon>Mentheae</taxon>
        <taxon>Salviinae</taxon>
        <taxon>Salvia</taxon>
        <taxon>Salvia subgen. Calosphace</taxon>
    </lineage>
</organism>
<evidence type="ECO:0000256" key="1">
    <source>
        <dbReference type="SAM" id="MobiDB-lite"/>
    </source>
</evidence>
<comment type="caution">
    <text evidence="2">The sequence shown here is derived from an EMBL/GenBank/DDBJ whole genome shotgun (WGS) entry which is preliminary data.</text>
</comment>
<dbReference type="AlphaFoldDB" id="A0ABD1G0G6"/>
<gene>
    <name evidence="2" type="ORF">AAHA92_29125</name>
</gene>
<reference evidence="2 3" key="1">
    <citation type="submission" date="2024-06" db="EMBL/GenBank/DDBJ databases">
        <title>A chromosome level genome sequence of Diviner's sage (Salvia divinorum).</title>
        <authorList>
            <person name="Ford S.A."/>
            <person name="Ro D.-K."/>
            <person name="Ness R.W."/>
            <person name="Phillips M.A."/>
        </authorList>
    </citation>
    <scope>NUCLEOTIDE SEQUENCE [LARGE SCALE GENOMIC DNA]</scope>
    <source>
        <strain evidence="2">SAF-2024a</strain>
        <tissue evidence="2">Leaf</tissue>
    </source>
</reference>